<dbReference type="PROSITE" id="PS50928">
    <property type="entry name" value="ABC_TM1"/>
    <property type="match status" value="1"/>
</dbReference>
<feature type="transmembrane region" description="Helical" evidence="7">
    <location>
        <begin position="127"/>
        <end position="147"/>
    </location>
</feature>
<evidence type="ECO:0000256" key="4">
    <source>
        <dbReference type="ARBA" id="ARBA00022692"/>
    </source>
</evidence>
<keyword evidence="2 7" id="KW-0813">Transport</keyword>
<keyword evidence="4 7" id="KW-0812">Transmembrane</keyword>
<comment type="subcellular location">
    <subcellularLocation>
        <location evidence="1 7">Cell membrane</location>
        <topology evidence="1 7">Multi-pass membrane protein</topology>
    </subcellularLocation>
</comment>
<evidence type="ECO:0000256" key="1">
    <source>
        <dbReference type="ARBA" id="ARBA00004651"/>
    </source>
</evidence>
<name>A0A402B1E3_9CHLR</name>
<evidence type="ECO:0000313" key="11">
    <source>
        <dbReference type="Proteomes" id="UP000287171"/>
    </source>
</evidence>
<dbReference type="OrthoDB" id="2168559at2"/>
<dbReference type="Pfam" id="PF00528">
    <property type="entry name" value="BPD_transp_1"/>
    <property type="match status" value="1"/>
</dbReference>
<dbReference type="InterPro" id="IPR035906">
    <property type="entry name" value="MetI-like_sf"/>
</dbReference>
<evidence type="ECO:0000256" key="7">
    <source>
        <dbReference type="RuleBase" id="RU363032"/>
    </source>
</evidence>
<feature type="transmembrane region" description="Helical" evidence="7">
    <location>
        <begin position="247"/>
        <end position="264"/>
    </location>
</feature>
<dbReference type="InterPro" id="IPR000515">
    <property type="entry name" value="MetI-like"/>
</dbReference>
<keyword evidence="5 7" id="KW-1133">Transmembrane helix</keyword>
<evidence type="ECO:0000256" key="6">
    <source>
        <dbReference type="ARBA" id="ARBA00023136"/>
    </source>
</evidence>
<evidence type="ECO:0000256" key="3">
    <source>
        <dbReference type="ARBA" id="ARBA00022475"/>
    </source>
</evidence>
<evidence type="ECO:0000256" key="8">
    <source>
        <dbReference type="SAM" id="MobiDB-lite"/>
    </source>
</evidence>
<dbReference type="CDD" id="cd06261">
    <property type="entry name" value="TM_PBP2"/>
    <property type="match status" value="1"/>
</dbReference>
<keyword evidence="11" id="KW-1185">Reference proteome</keyword>
<protein>
    <submittedName>
        <fullName evidence="10">Spermidine/putrescine ABC transporter permease</fullName>
    </submittedName>
</protein>
<dbReference type="RefSeq" id="WP_126625771.1">
    <property type="nucleotide sequence ID" value="NZ_BIFT01000001.1"/>
</dbReference>
<dbReference type="PANTHER" id="PTHR30193:SF1">
    <property type="entry name" value="ABC TRANSPORTER PERMEASE PROTEIN YESP-RELATED"/>
    <property type="match status" value="1"/>
</dbReference>
<sequence length="320" mass="36426">MALLTVQRDRGRTTVHPQSRRRPGWKRYRNRTFYFFIAPWLLGFLLLTVIPFAFALIVSFTSFDGFSAWRWIGFKNYIDLVHDTNTLYSLGRTLLFVVITIPITIIGGLGLAVLVDRKLPGINLFRSAFYLPSVMPIVAAAIVWRSIFSRDTGLINAFLSIFQGPLINWLVDPTAFWAVIVMWLWGMGGGMLTALAGLKGISPELKEASRIDGANAWQSFRHVTLPLLTPIIFFQVITSFIGTIQILMQPLLLAATNLNAVGYIPRGNYFYMVHVYAQFFYFQRFGYGAALLWVLFLVILLITLIVFRSGVGWVYYEVER</sequence>
<proteinExistence type="inferred from homology"/>
<feature type="domain" description="ABC transmembrane type-1" evidence="9">
    <location>
        <begin position="90"/>
        <end position="306"/>
    </location>
</feature>
<dbReference type="SUPFAM" id="SSF161098">
    <property type="entry name" value="MetI-like"/>
    <property type="match status" value="1"/>
</dbReference>
<reference evidence="11" key="1">
    <citation type="submission" date="2018-12" db="EMBL/GenBank/DDBJ databases">
        <title>Tengunoibacter tsumagoiensis gen. nov., sp. nov., Dictyobacter kobayashii sp. nov., D. alpinus sp. nov., and D. joshuensis sp. nov. and description of Dictyobacteraceae fam. nov. within the order Ktedonobacterales isolated from Tengu-no-mugimeshi.</title>
        <authorList>
            <person name="Wang C.M."/>
            <person name="Zheng Y."/>
            <person name="Sakai Y."/>
            <person name="Toyoda A."/>
            <person name="Minakuchi Y."/>
            <person name="Abe K."/>
            <person name="Yokota A."/>
            <person name="Yabe S."/>
        </authorList>
    </citation>
    <scope>NUCLEOTIDE SEQUENCE [LARGE SCALE GENOMIC DNA]</scope>
    <source>
        <strain evidence="11">Uno16</strain>
    </source>
</reference>
<evidence type="ECO:0000256" key="5">
    <source>
        <dbReference type="ARBA" id="ARBA00022989"/>
    </source>
</evidence>
<feature type="transmembrane region" description="Helical" evidence="7">
    <location>
        <begin position="32"/>
        <end position="60"/>
    </location>
</feature>
<feature type="region of interest" description="Disordered" evidence="8">
    <location>
        <begin position="1"/>
        <end position="20"/>
    </location>
</feature>
<comment type="caution">
    <text evidence="10">The sequence shown here is derived from an EMBL/GenBank/DDBJ whole genome shotgun (WGS) entry which is preliminary data.</text>
</comment>
<keyword evidence="3" id="KW-1003">Cell membrane</keyword>
<feature type="transmembrane region" description="Helical" evidence="7">
    <location>
        <begin position="219"/>
        <end position="241"/>
    </location>
</feature>
<evidence type="ECO:0000259" key="9">
    <source>
        <dbReference type="PROSITE" id="PS50928"/>
    </source>
</evidence>
<accession>A0A402B1E3</accession>
<dbReference type="AlphaFoldDB" id="A0A402B1E3"/>
<keyword evidence="6 7" id="KW-0472">Membrane</keyword>
<feature type="transmembrane region" description="Helical" evidence="7">
    <location>
        <begin position="175"/>
        <end position="198"/>
    </location>
</feature>
<dbReference type="Gene3D" id="1.10.3720.10">
    <property type="entry name" value="MetI-like"/>
    <property type="match status" value="1"/>
</dbReference>
<dbReference type="InterPro" id="IPR051393">
    <property type="entry name" value="ABC_transporter_permease"/>
</dbReference>
<feature type="transmembrane region" description="Helical" evidence="7">
    <location>
        <begin position="285"/>
        <end position="307"/>
    </location>
</feature>
<dbReference type="GO" id="GO:0005886">
    <property type="term" value="C:plasma membrane"/>
    <property type="evidence" value="ECO:0007669"/>
    <property type="project" value="UniProtKB-SubCell"/>
</dbReference>
<organism evidence="10 11">
    <name type="scientific">Dictyobacter alpinus</name>
    <dbReference type="NCBI Taxonomy" id="2014873"/>
    <lineage>
        <taxon>Bacteria</taxon>
        <taxon>Bacillati</taxon>
        <taxon>Chloroflexota</taxon>
        <taxon>Ktedonobacteria</taxon>
        <taxon>Ktedonobacterales</taxon>
        <taxon>Dictyobacteraceae</taxon>
        <taxon>Dictyobacter</taxon>
    </lineage>
</organism>
<dbReference type="Proteomes" id="UP000287171">
    <property type="component" value="Unassembled WGS sequence"/>
</dbReference>
<evidence type="ECO:0000256" key="2">
    <source>
        <dbReference type="ARBA" id="ARBA00022448"/>
    </source>
</evidence>
<feature type="transmembrane region" description="Helical" evidence="7">
    <location>
        <begin position="94"/>
        <end position="115"/>
    </location>
</feature>
<dbReference type="EMBL" id="BIFT01000001">
    <property type="protein sequence ID" value="GCE25158.1"/>
    <property type="molecule type" value="Genomic_DNA"/>
</dbReference>
<dbReference type="PANTHER" id="PTHR30193">
    <property type="entry name" value="ABC TRANSPORTER PERMEASE PROTEIN"/>
    <property type="match status" value="1"/>
</dbReference>
<gene>
    <name evidence="10" type="ORF">KDA_06420</name>
</gene>
<dbReference type="GO" id="GO:0055085">
    <property type="term" value="P:transmembrane transport"/>
    <property type="evidence" value="ECO:0007669"/>
    <property type="project" value="InterPro"/>
</dbReference>
<evidence type="ECO:0000313" key="10">
    <source>
        <dbReference type="EMBL" id="GCE25158.1"/>
    </source>
</evidence>
<comment type="similarity">
    <text evidence="7">Belongs to the binding-protein-dependent transport system permease family.</text>
</comment>